<evidence type="ECO:0000313" key="5">
    <source>
        <dbReference type="EMBL" id="GAA1068927.1"/>
    </source>
</evidence>
<name>A0ABP4DQE9_9ACTN</name>
<keyword evidence="1" id="KW-0547">Nucleotide-binding</keyword>
<feature type="compositionally biased region" description="Basic and acidic residues" evidence="2">
    <location>
        <begin position="548"/>
        <end position="568"/>
    </location>
</feature>
<evidence type="ECO:0000256" key="2">
    <source>
        <dbReference type="SAM" id="MobiDB-lite"/>
    </source>
</evidence>
<evidence type="ECO:0000313" key="6">
    <source>
        <dbReference type="Proteomes" id="UP001500037"/>
    </source>
</evidence>
<proteinExistence type="predicted"/>
<keyword evidence="6" id="KW-1185">Reference proteome</keyword>
<dbReference type="Gene3D" id="3.40.50.300">
    <property type="entry name" value="P-loop containing nucleotide triphosphate hydrolases"/>
    <property type="match status" value="1"/>
</dbReference>
<keyword evidence="3" id="KW-0472">Membrane</keyword>
<gene>
    <name evidence="5" type="ORF">GCM10009665_74540</name>
</gene>
<feature type="region of interest" description="Disordered" evidence="2">
    <location>
        <begin position="502"/>
        <end position="568"/>
    </location>
</feature>
<keyword evidence="3" id="KW-1133">Transmembrane helix</keyword>
<dbReference type="InterPro" id="IPR002543">
    <property type="entry name" value="FtsK_dom"/>
</dbReference>
<sequence>MSLNRHLTRGREQLVRSRDLARTAGDHAADMFAPLTLIARGLRRHAGWARARWAATPKDRRGPTLLLTAAALVGGVLLPHGPLLAIVALLASAAWAGRRPRTAQEPTPDPADVKLPALYAALTPYLCAADDPCPLYGPEGGYRDVFTDWAFDPDGRLAALEIAYPAYFTDTEPIARARIEQVVQGKAGRAREYRFDWDEECNRLQVTALSPLPVDVPAQNWVTAPGEIVLGFTDSLATQRMIPVAQDGGSGHQPPVVWRTGPRSADPHLLALGPAGSGTSTLLRTVALQALAHGDLLVIDGAGTGEHACLVNRPGVHTVETSLHGALAALEWAAQETERRLAALNAARYRGEPAPADATRPLWLLLDHPTELSELAHAEGRPDPQDLLEVPLRHGRAARVTVVVVDTIEAADRISPTVRSTARARVALGARTPEELQVALGVPLDIAPAAQTPPGRGYARIGAHAPTRLQVPATVDPLDDEAPARLRDAVIALLPHRDTRTEAAAPPLPDHQPHTPATAQPAGSSPVGAHPVGARPAGAPQGAPVRVELGKDRADRADQHEVRSAPQW</sequence>
<dbReference type="Proteomes" id="UP001500037">
    <property type="component" value="Unassembled WGS sequence"/>
</dbReference>
<dbReference type="EMBL" id="BAAALF010000282">
    <property type="protein sequence ID" value="GAA1068927.1"/>
    <property type="molecule type" value="Genomic_DNA"/>
</dbReference>
<keyword evidence="1" id="KW-0067">ATP-binding</keyword>
<dbReference type="SUPFAM" id="SSF52540">
    <property type="entry name" value="P-loop containing nucleoside triphosphate hydrolases"/>
    <property type="match status" value="1"/>
</dbReference>
<organism evidence="5 6">
    <name type="scientific">Kitasatospora nipponensis</name>
    <dbReference type="NCBI Taxonomy" id="258049"/>
    <lineage>
        <taxon>Bacteria</taxon>
        <taxon>Bacillati</taxon>
        <taxon>Actinomycetota</taxon>
        <taxon>Actinomycetes</taxon>
        <taxon>Kitasatosporales</taxon>
        <taxon>Streptomycetaceae</taxon>
        <taxon>Kitasatospora</taxon>
    </lineage>
</organism>
<reference evidence="6" key="1">
    <citation type="journal article" date="2019" name="Int. J. Syst. Evol. Microbiol.">
        <title>The Global Catalogue of Microorganisms (GCM) 10K type strain sequencing project: providing services to taxonomists for standard genome sequencing and annotation.</title>
        <authorList>
            <consortium name="The Broad Institute Genomics Platform"/>
            <consortium name="The Broad Institute Genome Sequencing Center for Infectious Disease"/>
            <person name="Wu L."/>
            <person name="Ma J."/>
        </authorList>
    </citation>
    <scope>NUCLEOTIDE SEQUENCE [LARGE SCALE GENOMIC DNA]</scope>
    <source>
        <strain evidence="6">JCM 13004</strain>
    </source>
</reference>
<feature type="domain" description="FtsK" evidence="4">
    <location>
        <begin position="253"/>
        <end position="437"/>
    </location>
</feature>
<accession>A0ABP4DQE9</accession>
<evidence type="ECO:0000259" key="4">
    <source>
        <dbReference type="PROSITE" id="PS50901"/>
    </source>
</evidence>
<protein>
    <submittedName>
        <fullName evidence="5">Membrane protein</fullName>
    </submittedName>
</protein>
<evidence type="ECO:0000256" key="3">
    <source>
        <dbReference type="SAM" id="Phobius"/>
    </source>
</evidence>
<keyword evidence="3" id="KW-0812">Transmembrane</keyword>
<dbReference type="PROSITE" id="PS50901">
    <property type="entry name" value="FTSK"/>
    <property type="match status" value="1"/>
</dbReference>
<feature type="transmembrane region" description="Helical" evidence="3">
    <location>
        <begin position="65"/>
        <end position="95"/>
    </location>
</feature>
<dbReference type="InterPro" id="IPR027417">
    <property type="entry name" value="P-loop_NTPase"/>
</dbReference>
<dbReference type="RefSeq" id="WP_344446706.1">
    <property type="nucleotide sequence ID" value="NZ_BAAALF010000282.1"/>
</dbReference>
<evidence type="ECO:0000256" key="1">
    <source>
        <dbReference type="PROSITE-ProRule" id="PRU00289"/>
    </source>
</evidence>
<feature type="compositionally biased region" description="Low complexity" evidence="2">
    <location>
        <begin position="531"/>
        <end position="547"/>
    </location>
</feature>
<feature type="binding site" evidence="1">
    <location>
        <begin position="273"/>
        <end position="280"/>
    </location>
    <ligand>
        <name>ATP</name>
        <dbReference type="ChEBI" id="CHEBI:30616"/>
    </ligand>
</feature>
<comment type="caution">
    <text evidence="5">The sequence shown here is derived from an EMBL/GenBank/DDBJ whole genome shotgun (WGS) entry which is preliminary data.</text>
</comment>